<dbReference type="OrthoDB" id="318716at2157"/>
<protein>
    <recommendedName>
        <fullName evidence="8">Nucleotidyltransferase</fullName>
    </recommendedName>
</protein>
<dbReference type="HOGENOM" id="CLU_142825_5_0_2"/>
<dbReference type="GO" id="GO:0016787">
    <property type="term" value="F:hydrolase activity"/>
    <property type="evidence" value="ECO:0007669"/>
    <property type="project" value="UniProtKB-KW"/>
</dbReference>
<keyword evidence="4" id="KW-0547">Nucleotide-binding</keyword>
<keyword evidence="2" id="KW-1277">Toxin-antitoxin system</keyword>
<dbReference type="GO" id="GO:0004540">
    <property type="term" value="F:RNA nuclease activity"/>
    <property type="evidence" value="ECO:0007669"/>
    <property type="project" value="InterPro"/>
</dbReference>
<dbReference type="EMBL" id="CP003167">
    <property type="protein sequence ID" value="AGB02828.1"/>
    <property type="molecule type" value="Genomic_DNA"/>
</dbReference>
<gene>
    <name evidence="6" type="ordered locus">Metfor_1805</name>
</gene>
<dbReference type="RefSeq" id="WP_015285791.1">
    <property type="nucleotide sequence ID" value="NC_019943.1"/>
</dbReference>
<keyword evidence="1" id="KW-0597">Phosphoprotein</keyword>
<dbReference type="STRING" id="593750.Metfor_1805"/>
<reference evidence="6 7" key="2">
    <citation type="journal article" date="2014" name="Genome Announc.">
        <title>Complete Genome Sequence of Methanoregula formicica SMSPT, a Mesophilic Hydrogenotrophic Methanogen Isolated from a Methanogenic Upflow Anaerobic Sludge Blanket Reactor.</title>
        <authorList>
            <person name="Yamamoto K."/>
            <person name="Tamaki H."/>
            <person name="Cadillo-Quiroz H."/>
            <person name="Imachi H."/>
            <person name="Kyrpides N."/>
            <person name="Woyke T."/>
            <person name="Goodwin L."/>
            <person name="Zinder S.H."/>
            <person name="Kamagata Y."/>
            <person name="Liu W.T."/>
        </authorList>
    </citation>
    <scope>NUCLEOTIDE SEQUENCE [LARGE SCALE GENOMIC DNA]</scope>
    <source>
        <strain evidence="7">DSM 22288 / NBRC 105244 / SMSP</strain>
    </source>
</reference>
<dbReference type="InParanoid" id="L0HHN0"/>
<name>L0HHN0_METFS</name>
<evidence type="ECO:0000313" key="6">
    <source>
        <dbReference type="EMBL" id="AGB02828.1"/>
    </source>
</evidence>
<evidence type="ECO:0000256" key="2">
    <source>
        <dbReference type="ARBA" id="ARBA00022649"/>
    </source>
</evidence>
<evidence type="ECO:0008006" key="8">
    <source>
        <dbReference type="Google" id="ProtNLM"/>
    </source>
</evidence>
<keyword evidence="7" id="KW-1185">Reference proteome</keyword>
<proteinExistence type="predicted"/>
<keyword evidence="5" id="KW-0378">Hydrolase</keyword>
<evidence type="ECO:0000256" key="1">
    <source>
        <dbReference type="ARBA" id="ARBA00022553"/>
    </source>
</evidence>
<dbReference type="AlphaFoldDB" id="L0HHN0"/>
<dbReference type="GO" id="GO:0000166">
    <property type="term" value="F:nucleotide binding"/>
    <property type="evidence" value="ECO:0007669"/>
    <property type="project" value="UniProtKB-KW"/>
</dbReference>
<sequence precursor="true">MLQRKPASLPGGWSSSAFLSNDEKIFAVTRALEIIGEAAKHVPESVQKEYPEIPWRAIAGTRDKLIHAYFDVHVRHLWTTVEQDLPALKTGLKRILRDLRNKGSRE</sequence>
<accession>L0HHN0</accession>
<evidence type="ECO:0000313" key="7">
    <source>
        <dbReference type="Proteomes" id="UP000010824"/>
    </source>
</evidence>
<dbReference type="Proteomes" id="UP000010824">
    <property type="component" value="Chromosome"/>
</dbReference>
<dbReference type="PANTHER" id="PTHR34139:SF1">
    <property type="entry name" value="RNASE MJ1380-RELATED"/>
    <property type="match status" value="1"/>
</dbReference>
<evidence type="ECO:0000256" key="5">
    <source>
        <dbReference type="ARBA" id="ARBA00022801"/>
    </source>
</evidence>
<evidence type="ECO:0000256" key="4">
    <source>
        <dbReference type="ARBA" id="ARBA00022741"/>
    </source>
</evidence>
<dbReference type="eggNOG" id="arCOG05024">
    <property type="taxonomic scope" value="Archaea"/>
</dbReference>
<dbReference type="InterPro" id="IPR051813">
    <property type="entry name" value="HepT_RNase_toxin"/>
</dbReference>
<dbReference type="KEGG" id="mfo:Metfor_1805"/>
<organism evidence="6 7">
    <name type="scientific">Methanoregula formicica (strain DSM 22288 / NBRC 105244 / SMSP)</name>
    <dbReference type="NCBI Taxonomy" id="593750"/>
    <lineage>
        <taxon>Archaea</taxon>
        <taxon>Methanobacteriati</taxon>
        <taxon>Methanobacteriota</taxon>
        <taxon>Stenosarchaea group</taxon>
        <taxon>Methanomicrobia</taxon>
        <taxon>Methanomicrobiales</taxon>
        <taxon>Methanoregulaceae</taxon>
        <taxon>Methanoregula</taxon>
    </lineage>
</organism>
<dbReference type="GO" id="GO:0110001">
    <property type="term" value="C:toxin-antitoxin complex"/>
    <property type="evidence" value="ECO:0007669"/>
    <property type="project" value="InterPro"/>
</dbReference>
<dbReference type="InterPro" id="IPR008201">
    <property type="entry name" value="HepT-like"/>
</dbReference>
<dbReference type="GeneID" id="14308194"/>
<evidence type="ECO:0000256" key="3">
    <source>
        <dbReference type="ARBA" id="ARBA00022722"/>
    </source>
</evidence>
<keyword evidence="3" id="KW-0540">Nuclease</keyword>
<dbReference type="PANTHER" id="PTHR34139">
    <property type="entry name" value="UPF0331 PROTEIN MJ0127"/>
    <property type="match status" value="1"/>
</dbReference>
<reference evidence="7" key="1">
    <citation type="submission" date="2011-12" db="EMBL/GenBank/DDBJ databases">
        <title>Complete sequence of Methanoregula formicicum SMSP.</title>
        <authorList>
            <person name="Lucas S."/>
            <person name="Han J."/>
            <person name="Lapidus A."/>
            <person name="Cheng J.-F."/>
            <person name="Goodwin L."/>
            <person name="Pitluck S."/>
            <person name="Peters L."/>
            <person name="Ovchinnikova G."/>
            <person name="Teshima H."/>
            <person name="Detter J.C."/>
            <person name="Han C."/>
            <person name="Tapia R."/>
            <person name="Land M."/>
            <person name="Hauser L."/>
            <person name="Kyrpides N."/>
            <person name="Ivanova N."/>
            <person name="Pagani I."/>
            <person name="Imachi H."/>
            <person name="Tamaki H."/>
            <person name="Sekiguchi Y."/>
            <person name="Kamagata Y."/>
            <person name="Cadillo-Quiroz H."/>
            <person name="Zinder S."/>
            <person name="Liu W.-T."/>
            <person name="Woyke T."/>
        </authorList>
    </citation>
    <scope>NUCLEOTIDE SEQUENCE [LARGE SCALE GENOMIC DNA]</scope>
    <source>
        <strain evidence="7">DSM 22288 / NBRC 105244 / SMSP</strain>
    </source>
</reference>
<dbReference type="Pfam" id="PF01934">
    <property type="entry name" value="HepT-like"/>
    <property type="match status" value="1"/>
</dbReference>